<comment type="caution">
    <text evidence="3">The sequence shown here is derived from an EMBL/GenBank/DDBJ whole genome shotgun (WGS) entry which is preliminary data.</text>
</comment>
<dbReference type="Pfam" id="PF16640">
    <property type="entry name" value="Big_3_5"/>
    <property type="match status" value="1"/>
</dbReference>
<dbReference type="InterPro" id="IPR035986">
    <property type="entry name" value="PKD_dom_sf"/>
</dbReference>
<feature type="domain" description="Bacterial Ig-like" evidence="2">
    <location>
        <begin position="36"/>
        <end position="122"/>
    </location>
</feature>
<evidence type="ECO:0000256" key="1">
    <source>
        <dbReference type="SAM" id="SignalP"/>
    </source>
</evidence>
<proteinExistence type="predicted"/>
<dbReference type="Gene3D" id="2.60.40.10">
    <property type="entry name" value="Immunoglobulins"/>
    <property type="match status" value="1"/>
</dbReference>
<gene>
    <name evidence="3" type="ORF">VSS16_19445</name>
</gene>
<sequence length="162" mass="15366">MQRRHIGGLGALTSAALTLVLAAASSAVAAPSATTVTASPASAAVGSPVQLTASVSCGSDPGGGLGVSFFDGGDLLDTVPVAGGVAAYSTVFTASGSHTITAAYNGNDACDASSATVTVTVSPAAPPPSTPPSLGLPGLCLLACGGGIGFTVGDIRNHVDVR</sequence>
<protein>
    <submittedName>
        <fullName evidence="3">Ig-like domain-containing protein</fullName>
    </submittedName>
</protein>
<name>A0ABV5EDE8_9ACTN</name>
<dbReference type="RefSeq" id="WP_376733565.1">
    <property type="nucleotide sequence ID" value="NZ_JAYMRP010000016.1"/>
</dbReference>
<keyword evidence="4" id="KW-1185">Reference proteome</keyword>
<evidence type="ECO:0000313" key="3">
    <source>
        <dbReference type="EMBL" id="MFB8774878.1"/>
    </source>
</evidence>
<feature type="chain" id="PRO_5047223456" evidence="1">
    <location>
        <begin position="30"/>
        <end position="162"/>
    </location>
</feature>
<feature type="signal peptide" evidence="1">
    <location>
        <begin position="1"/>
        <end position="29"/>
    </location>
</feature>
<keyword evidence="1" id="KW-0732">Signal</keyword>
<reference evidence="3 4" key="1">
    <citation type="submission" date="2024-01" db="EMBL/GenBank/DDBJ databases">
        <title>Genome mining of biosynthetic gene clusters to explore secondary metabolites of Streptomyces sp.</title>
        <authorList>
            <person name="Baig A."/>
            <person name="Ajitkumar Shintre N."/>
            <person name="Kumar H."/>
            <person name="Anbarasu A."/>
            <person name="Ramaiah S."/>
        </authorList>
    </citation>
    <scope>NUCLEOTIDE SEQUENCE [LARGE SCALE GENOMIC DNA]</scope>
    <source>
        <strain evidence="3 4">A57</strain>
    </source>
</reference>
<evidence type="ECO:0000313" key="4">
    <source>
        <dbReference type="Proteomes" id="UP001585080"/>
    </source>
</evidence>
<dbReference type="EMBL" id="JAYMRP010000016">
    <property type="protein sequence ID" value="MFB8774878.1"/>
    <property type="molecule type" value="Genomic_DNA"/>
</dbReference>
<evidence type="ECO:0000259" key="2">
    <source>
        <dbReference type="Pfam" id="PF16640"/>
    </source>
</evidence>
<dbReference type="SUPFAM" id="SSF49299">
    <property type="entry name" value="PKD domain"/>
    <property type="match status" value="1"/>
</dbReference>
<dbReference type="InterPro" id="IPR013783">
    <property type="entry name" value="Ig-like_fold"/>
</dbReference>
<accession>A0ABV5EDE8</accession>
<dbReference type="InterPro" id="IPR032109">
    <property type="entry name" value="Big_3_5"/>
</dbReference>
<organism evidence="3 4">
    <name type="scientific">Streptomyces broussonetiae</name>
    <dbReference type="NCBI Taxonomy" id="2686304"/>
    <lineage>
        <taxon>Bacteria</taxon>
        <taxon>Bacillati</taxon>
        <taxon>Actinomycetota</taxon>
        <taxon>Actinomycetes</taxon>
        <taxon>Kitasatosporales</taxon>
        <taxon>Streptomycetaceae</taxon>
        <taxon>Streptomyces</taxon>
    </lineage>
</organism>
<dbReference type="Proteomes" id="UP001585080">
    <property type="component" value="Unassembled WGS sequence"/>
</dbReference>